<keyword evidence="1" id="KW-0479">Metal-binding</keyword>
<dbReference type="EMBL" id="VISO01000001">
    <property type="protein sequence ID" value="TVZ75057.1"/>
    <property type="molecule type" value="Genomic_DNA"/>
</dbReference>
<dbReference type="Pfam" id="PF00149">
    <property type="entry name" value="Metallophos"/>
    <property type="match status" value="1"/>
</dbReference>
<dbReference type="CDD" id="cd07402">
    <property type="entry name" value="MPP_GpdQ"/>
    <property type="match status" value="1"/>
</dbReference>
<evidence type="ECO:0000256" key="2">
    <source>
        <dbReference type="ARBA" id="ARBA00022801"/>
    </source>
</evidence>
<dbReference type="Gene3D" id="3.60.21.10">
    <property type="match status" value="1"/>
</dbReference>
<evidence type="ECO:0000259" key="5">
    <source>
        <dbReference type="Pfam" id="PF00149"/>
    </source>
</evidence>
<dbReference type="GO" id="GO:0046872">
    <property type="term" value="F:metal ion binding"/>
    <property type="evidence" value="ECO:0007669"/>
    <property type="project" value="UniProtKB-KW"/>
</dbReference>
<sequence length="281" mass="31394">MLCGVPSFRIYLMKLIHLTDLHLVPPGATLFGFDPAERLRKTIERINRDHTDAELCVVTGDLTDEGDFASYELLRDVLRDLRVPTRLLLGNHDSRENFVRAFPGEPRDENGFVQSVHESSAGRLIFLDTLVDGFGHGSLSDNRLEWLLARLAEKPDVPAYLLAHHPLQPIGLPHFEPWNTENWRPVIRSIVAAGNVRHIFHGHVHVDVGGTWSGIPFSASRGVAHQIIPNFSRRDADFVEDAPAFDVALIDDDGVLVHRFEVSDRHVVEISAAGPRPEAAQ</sequence>
<dbReference type="Proteomes" id="UP000319824">
    <property type="component" value="Unassembled WGS sequence"/>
</dbReference>
<evidence type="ECO:0000313" key="7">
    <source>
        <dbReference type="Proteomes" id="UP000319824"/>
    </source>
</evidence>
<dbReference type="InterPro" id="IPR004843">
    <property type="entry name" value="Calcineurin-like_PHP"/>
</dbReference>
<dbReference type="SUPFAM" id="SSF56300">
    <property type="entry name" value="Metallo-dependent phosphatases"/>
    <property type="match status" value="1"/>
</dbReference>
<accession>A0A559TKF8</accession>
<keyword evidence="3" id="KW-0408">Iron</keyword>
<protein>
    <submittedName>
        <fullName evidence="6">3',5'-cyclic AMP phosphodiesterase CpdA</fullName>
    </submittedName>
</protein>
<dbReference type="InterPro" id="IPR050884">
    <property type="entry name" value="CNP_phosphodiesterase-III"/>
</dbReference>
<dbReference type="PANTHER" id="PTHR42988:SF2">
    <property type="entry name" value="CYCLIC NUCLEOTIDE PHOSPHODIESTERASE CBUA0032-RELATED"/>
    <property type="match status" value="1"/>
</dbReference>
<organism evidence="6 7">
    <name type="scientific">Rhizobium mongolense USDA 1844</name>
    <dbReference type="NCBI Taxonomy" id="1079460"/>
    <lineage>
        <taxon>Bacteria</taxon>
        <taxon>Pseudomonadati</taxon>
        <taxon>Pseudomonadota</taxon>
        <taxon>Alphaproteobacteria</taxon>
        <taxon>Hyphomicrobiales</taxon>
        <taxon>Rhizobiaceae</taxon>
        <taxon>Rhizobium/Agrobacterium group</taxon>
        <taxon>Rhizobium</taxon>
    </lineage>
</organism>
<dbReference type="AlphaFoldDB" id="A0A559TKF8"/>
<feature type="domain" description="Calcineurin-like phosphoesterase" evidence="5">
    <location>
        <begin position="13"/>
        <end position="206"/>
    </location>
</feature>
<gene>
    <name evidence="6" type="ORF">BCL32_0440</name>
</gene>
<dbReference type="InterPro" id="IPR029052">
    <property type="entry name" value="Metallo-depent_PP-like"/>
</dbReference>
<name>A0A559TKF8_9HYPH</name>
<evidence type="ECO:0000256" key="4">
    <source>
        <dbReference type="ARBA" id="ARBA00025742"/>
    </source>
</evidence>
<evidence type="ECO:0000313" key="6">
    <source>
        <dbReference type="EMBL" id="TVZ75057.1"/>
    </source>
</evidence>
<comment type="similarity">
    <text evidence="4">Belongs to the cyclic nucleotide phosphodiesterase class-III family.</text>
</comment>
<evidence type="ECO:0000256" key="1">
    <source>
        <dbReference type="ARBA" id="ARBA00022723"/>
    </source>
</evidence>
<dbReference type="InterPro" id="IPR026575">
    <property type="entry name" value="GpdQ/CpdA-like"/>
</dbReference>
<dbReference type="GO" id="GO:0004112">
    <property type="term" value="F:cyclic-nucleotide phosphodiesterase activity"/>
    <property type="evidence" value="ECO:0007669"/>
    <property type="project" value="InterPro"/>
</dbReference>
<keyword evidence="2" id="KW-0378">Hydrolase</keyword>
<comment type="caution">
    <text evidence="6">The sequence shown here is derived from an EMBL/GenBank/DDBJ whole genome shotgun (WGS) entry which is preliminary data.</text>
</comment>
<dbReference type="PANTHER" id="PTHR42988">
    <property type="entry name" value="PHOSPHOHYDROLASE"/>
    <property type="match status" value="1"/>
</dbReference>
<proteinExistence type="inferred from homology"/>
<evidence type="ECO:0000256" key="3">
    <source>
        <dbReference type="ARBA" id="ARBA00023004"/>
    </source>
</evidence>
<reference evidence="6 7" key="1">
    <citation type="submission" date="2019-06" db="EMBL/GenBank/DDBJ databases">
        <title>Pac Bio to generate improved reference genome sequences for organisms with transposon mutant libraries (support for FEBA project).</title>
        <authorList>
            <person name="Blow M."/>
        </authorList>
    </citation>
    <scope>NUCLEOTIDE SEQUENCE [LARGE SCALE GENOMIC DNA]</scope>
    <source>
        <strain evidence="6 7">USDA 1844</strain>
    </source>
</reference>